<evidence type="ECO:0000313" key="2">
    <source>
        <dbReference type="Proteomes" id="UP001214629"/>
    </source>
</evidence>
<organism evidence="1 2">
    <name type="scientific">Spiroplasma citri</name>
    <dbReference type="NCBI Taxonomy" id="2133"/>
    <lineage>
        <taxon>Bacteria</taxon>
        <taxon>Bacillati</taxon>
        <taxon>Mycoplasmatota</taxon>
        <taxon>Mollicutes</taxon>
        <taxon>Entomoplasmatales</taxon>
        <taxon>Spiroplasmataceae</taxon>
        <taxon>Spiroplasma</taxon>
    </lineage>
</organism>
<protein>
    <submittedName>
        <fullName evidence="1">Uncharacterized protein</fullName>
    </submittedName>
</protein>
<sequence length="125" mass="15078">MSYKNYINEIEELEKKKIYVHQLLLTDYIKSNYDYITYEILNLNFFDENFDNALYIANSFYLKNDGISFDMIGMIGISLAKWNFLSKEDQDTSLNKLWINDEYLNDFLDEYTIEKYAIENQEPVR</sequence>
<gene>
    <name evidence="1" type="ORF">M0C40_04770</name>
</gene>
<dbReference type="AlphaFoldDB" id="A0AAX3T110"/>
<keyword evidence="2" id="KW-1185">Reference proteome</keyword>
<dbReference type="EMBL" id="CP096246">
    <property type="protein sequence ID" value="WFG97310.1"/>
    <property type="molecule type" value="Genomic_DNA"/>
</dbReference>
<name>A0AAX3T110_SPICI</name>
<reference evidence="1 2" key="1">
    <citation type="submission" date="2022-04" db="EMBL/GenBank/DDBJ databases">
        <title>Whole genome of Spiroplasma citri.</title>
        <authorList>
            <person name="Khanchezar A."/>
            <person name="Izadpanah K."/>
            <person name="Taghavi M."/>
            <person name="Ghorbani A."/>
            <person name="Beven L."/>
        </authorList>
    </citation>
    <scope>NUCLEOTIDE SEQUENCE [LARGE SCALE GENOMIC DNA]</scope>
    <source>
        <strain evidence="1 2">D4</strain>
    </source>
</reference>
<accession>A0AAX3T110</accession>
<dbReference type="Proteomes" id="UP001214629">
    <property type="component" value="Chromosome"/>
</dbReference>
<dbReference type="RefSeq" id="WP_277939422.1">
    <property type="nucleotide sequence ID" value="NZ_CP096246.1"/>
</dbReference>
<proteinExistence type="predicted"/>
<evidence type="ECO:0000313" key="1">
    <source>
        <dbReference type="EMBL" id="WFG97310.1"/>
    </source>
</evidence>